<protein>
    <submittedName>
        <fullName evidence="1">Uncharacterized protein</fullName>
    </submittedName>
</protein>
<accession>A0A0M7ADV9</accession>
<reference evidence="2" key="1">
    <citation type="submission" date="2015-07" db="EMBL/GenBank/DDBJ databases">
        <authorList>
            <person name="Rodrigo-Torres Lidia"/>
            <person name="Arahal R.David."/>
        </authorList>
    </citation>
    <scope>NUCLEOTIDE SEQUENCE [LARGE SCALE GENOMIC DNA]</scope>
    <source>
        <strain evidence="2">CECT 5112</strain>
    </source>
</reference>
<gene>
    <name evidence="1" type="ORF">LAX5112_03507</name>
</gene>
<dbReference type="OrthoDB" id="9872908at2"/>
<evidence type="ECO:0000313" key="2">
    <source>
        <dbReference type="Proteomes" id="UP000053235"/>
    </source>
</evidence>
<dbReference type="EMBL" id="CXWD01000014">
    <property type="protein sequence ID" value="CTQ73335.1"/>
    <property type="molecule type" value="Genomic_DNA"/>
</dbReference>
<dbReference type="Proteomes" id="UP000053235">
    <property type="component" value="Unassembled WGS sequence"/>
</dbReference>
<sequence>MAAEDSTGEALNPTLCLAMTANELETEQKPSPRQLPKTVCNPTMALAIYASLYNEADASGERAGR</sequence>
<proteinExistence type="predicted"/>
<dbReference type="RefSeq" id="WP_144432182.1">
    <property type="nucleotide sequence ID" value="NZ_CXWD01000014.1"/>
</dbReference>
<evidence type="ECO:0000313" key="1">
    <source>
        <dbReference type="EMBL" id="CTQ73335.1"/>
    </source>
</evidence>
<dbReference type="AlphaFoldDB" id="A0A0M7ADV9"/>
<name>A0A0M7ADV9_9HYPH</name>
<organism evidence="1 2">
    <name type="scientific">Roseibium alexandrii</name>
    <dbReference type="NCBI Taxonomy" id="388408"/>
    <lineage>
        <taxon>Bacteria</taxon>
        <taxon>Pseudomonadati</taxon>
        <taxon>Pseudomonadota</taxon>
        <taxon>Alphaproteobacteria</taxon>
        <taxon>Hyphomicrobiales</taxon>
        <taxon>Stappiaceae</taxon>
        <taxon>Roseibium</taxon>
    </lineage>
</organism>
<keyword evidence="2" id="KW-1185">Reference proteome</keyword>